<dbReference type="PANTHER" id="PTHR30483:SF6">
    <property type="entry name" value="PERIPLASMIC BINDING PROTEIN OF ABC TRANSPORTER FOR NATURAL AMINO ACIDS"/>
    <property type="match status" value="1"/>
</dbReference>
<dbReference type="InterPro" id="IPR051010">
    <property type="entry name" value="BCAA_transport"/>
</dbReference>
<name>A0A2A2AAD1_9BURK</name>
<reference evidence="5 6" key="1">
    <citation type="submission" date="2017-08" db="EMBL/GenBank/DDBJ databases">
        <title>WGS of Clinical strains of the CDC Group NO-1 linked to zoonotic infections in humans.</title>
        <authorList>
            <person name="Bernier A.-M."/>
            <person name="Bernard K."/>
        </authorList>
    </citation>
    <scope>NUCLEOTIDE SEQUENCE [LARGE SCALE GENOMIC DNA]</scope>
    <source>
        <strain evidence="5 6">NML03-0146</strain>
    </source>
</reference>
<comment type="caution">
    <text evidence="5">The sequence shown here is derived from an EMBL/GenBank/DDBJ whole genome shotgun (WGS) entry which is preliminary data.</text>
</comment>
<dbReference type="Pfam" id="PF13458">
    <property type="entry name" value="Peripla_BP_6"/>
    <property type="match status" value="1"/>
</dbReference>
<feature type="chain" id="PRO_5012019349" evidence="3">
    <location>
        <begin position="27"/>
        <end position="418"/>
    </location>
</feature>
<accession>A0A2A2AAD1</accession>
<feature type="signal peptide" evidence="3">
    <location>
        <begin position="1"/>
        <end position="26"/>
    </location>
</feature>
<dbReference type="InterPro" id="IPR028082">
    <property type="entry name" value="Peripla_BP_I"/>
</dbReference>
<dbReference type="AlphaFoldDB" id="A0A2A2AAD1"/>
<protein>
    <submittedName>
        <fullName evidence="5">ABC transporter permease</fullName>
    </submittedName>
</protein>
<feature type="domain" description="Leucine-binding protein" evidence="4">
    <location>
        <begin position="43"/>
        <end position="381"/>
    </location>
</feature>
<dbReference type="InterPro" id="IPR028081">
    <property type="entry name" value="Leu-bd"/>
</dbReference>
<comment type="similarity">
    <text evidence="1">Belongs to the leucine-binding protein family.</text>
</comment>
<evidence type="ECO:0000256" key="2">
    <source>
        <dbReference type="ARBA" id="ARBA00022729"/>
    </source>
</evidence>
<dbReference type="CDD" id="cd06327">
    <property type="entry name" value="PBP1_SBP-like"/>
    <property type="match status" value="1"/>
</dbReference>
<evidence type="ECO:0000256" key="3">
    <source>
        <dbReference type="SAM" id="SignalP"/>
    </source>
</evidence>
<dbReference type="PANTHER" id="PTHR30483">
    <property type="entry name" value="LEUCINE-SPECIFIC-BINDING PROTEIN"/>
    <property type="match status" value="1"/>
</dbReference>
<dbReference type="EMBL" id="NSJF01000003">
    <property type="protein sequence ID" value="PAT34674.1"/>
    <property type="molecule type" value="Genomic_DNA"/>
</dbReference>
<organism evidence="5 6">
    <name type="scientific">Vandammella animalimorsus</name>
    <dbReference type="NCBI Taxonomy" id="2029117"/>
    <lineage>
        <taxon>Bacteria</taxon>
        <taxon>Pseudomonadati</taxon>
        <taxon>Pseudomonadota</taxon>
        <taxon>Betaproteobacteria</taxon>
        <taxon>Burkholderiales</taxon>
        <taxon>Comamonadaceae</taxon>
        <taxon>Vandammella</taxon>
    </lineage>
</organism>
<dbReference type="Gene3D" id="3.40.50.2300">
    <property type="match status" value="2"/>
</dbReference>
<dbReference type="SUPFAM" id="SSF53822">
    <property type="entry name" value="Periplasmic binding protein-like I"/>
    <property type="match status" value="1"/>
</dbReference>
<evidence type="ECO:0000313" key="6">
    <source>
        <dbReference type="Proteomes" id="UP000217999"/>
    </source>
</evidence>
<dbReference type="Proteomes" id="UP000217999">
    <property type="component" value="Unassembled WGS sequence"/>
</dbReference>
<gene>
    <name evidence="5" type="ORF">CK620_07250</name>
</gene>
<proteinExistence type="inferred from homology"/>
<keyword evidence="2 3" id="KW-0732">Signal</keyword>
<sequence length="418" mass="44689">MTQNSSRPSRGLALRGIACASMLALAAGGGAQAAEPKLTDGLVKIGVLTDMAGPYSSMGGPGSVVAARMAVEDCLKAECKGMKIEVVSADNQNKADIAASRAREWLDVQQVDALVDLTNSAGALAVQQIIKERGGIAMYSGPATTRLTNADCARNGFHWMFDTYSLSAAPVAAMTQAGAKKWFFVTVDYAFGHSLEKDATEVLKANGGEVAGSVRHPLNASDFSSFLLQAQASGADAIALANGSQDTVNAMKGVHEFGLSSGKQQVTALLVFLSDVHAMGLETAKGLKFSEGFYWDLDDKTREFSSRFEQQHRGNKPTMVHAGVYSSTLHYLKSVAAAGTDDWKVVAEKMRELPIEDAVMRNASIRDDGRVIHDMYVFQVKTPEESKGAWDYYKLVSTIPADKAFQPLATSSCPLVKK</sequence>
<evidence type="ECO:0000256" key="1">
    <source>
        <dbReference type="ARBA" id="ARBA00010062"/>
    </source>
</evidence>
<evidence type="ECO:0000313" key="5">
    <source>
        <dbReference type="EMBL" id="PAT34674.1"/>
    </source>
</evidence>
<evidence type="ECO:0000259" key="4">
    <source>
        <dbReference type="Pfam" id="PF13458"/>
    </source>
</evidence>